<evidence type="ECO:0000256" key="2">
    <source>
        <dbReference type="SAM" id="Phobius"/>
    </source>
</evidence>
<evidence type="ECO:0000313" key="4">
    <source>
        <dbReference type="Proteomes" id="UP000017746"/>
    </source>
</evidence>
<accession>U5VZT0</accession>
<feature type="region of interest" description="Disordered" evidence="1">
    <location>
        <begin position="82"/>
        <end position="104"/>
    </location>
</feature>
<name>U5VZT0_9ACTN</name>
<dbReference type="AlphaFoldDB" id="U5VZT0"/>
<keyword evidence="2" id="KW-1133">Transmembrane helix</keyword>
<dbReference type="Proteomes" id="UP000017746">
    <property type="component" value="Chromosome"/>
</dbReference>
<evidence type="ECO:0000313" key="3">
    <source>
        <dbReference type="EMBL" id="AGZ42277.1"/>
    </source>
</evidence>
<dbReference type="RefSeq" id="WP_023362649.1">
    <property type="nucleotide sequence ID" value="NC_022657.1"/>
</dbReference>
<dbReference type="STRING" id="1246995.AFR_20025"/>
<dbReference type="eggNOG" id="ENOG5033KTX">
    <property type="taxonomic scope" value="Bacteria"/>
</dbReference>
<organism evidence="3 4">
    <name type="scientific">Actinoplanes friuliensis DSM 7358</name>
    <dbReference type="NCBI Taxonomy" id="1246995"/>
    <lineage>
        <taxon>Bacteria</taxon>
        <taxon>Bacillati</taxon>
        <taxon>Actinomycetota</taxon>
        <taxon>Actinomycetes</taxon>
        <taxon>Micromonosporales</taxon>
        <taxon>Micromonosporaceae</taxon>
        <taxon>Actinoplanes</taxon>
    </lineage>
</organism>
<keyword evidence="2" id="KW-0812">Transmembrane</keyword>
<feature type="transmembrane region" description="Helical" evidence="2">
    <location>
        <begin position="45"/>
        <end position="66"/>
    </location>
</feature>
<keyword evidence="4" id="KW-1185">Reference proteome</keyword>
<sequence length="224" mass="23875">MTDHGDQLRRAFETHENEAPDPAQVYARVQELAKGYQWRRRGAQVAGGAVLSAGLIAGVLSVPSLFPGSAPNDSVATAPNMQVGAAPAASPSVKPSALPKESEEPVNIVDAHQAEYDAFFGAGYEFADAEKLAKIWKMPKSDIDAVKIAAGKKLIQGKKLPVKPNPANVVDAKKEKQVNAFFEAGYDVEDAVKLSKIWKLDTAYDAKVAGGKRLLAGETLPLKP</sequence>
<reference evidence="3 4" key="1">
    <citation type="journal article" date="2014" name="J. Biotechnol.">
        <title>Complete genome sequence of the actinobacterium Actinoplanes friuliensis HAG 010964, producer of the lipopeptide antibiotic friulimycin.</title>
        <authorList>
            <person name="Ruckert C."/>
            <person name="Szczepanowski R."/>
            <person name="Albersmeier A."/>
            <person name="Goesmann A."/>
            <person name="Fischer N."/>
            <person name="Steinkamper A."/>
            <person name="Puhler A."/>
            <person name="Biener R."/>
            <person name="Schwartz D."/>
            <person name="Kalinowski J."/>
        </authorList>
    </citation>
    <scope>NUCLEOTIDE SEQUENCE [LARGE SCALE GENOMIC DNA]</scope>
    <source>
        <strain evidence="3 4">DSM 7358</strain>
    </source>
</reference>
<dbReference type="EMBL" id="CP006272">
    <property type="protein sequence ID" value="AGZ42277.1"/>
    <property type="molecule type" value="Genomic_DNA"/>
</dbReference>
<proteinExistence type="predicted"/>
<keyword evidence="2" id="KW-0472">Membrane</keyword>
<feature type="compositionally biased region" description="Low complexity" evidence="1">
    <location>
        <begin position="85"/>
        <end position="97"/>
    </location>
</feature>
<protein>
    <submittedName>
        <fullName evidence="3">Uncharacterized protein</fullName>
    </submittedName>
</protein>
<evidence type="ECO:0000256" key="1">
    <source>
        <dbReference type="SAM" id="MobiDB-lite"/>
    </source>
</evidence>
<gene>
    <name evidence="3" type="ORF">AFR_20025</name>
</gene>
<dbReference type="PATRIC" id="fig|1246995.3.peg.4063"/>
<dbReference type="OrthoDB" id="3292271at2"/>
<dbReference type="HOGENOM" id="CLU_091243_0_0_11"/>
<dbReference type="KEGG" id="afs:AFR_20025"/>